<dbReference type="AlphaFoldDB" id="A0A1I2C4I8"/>
<evidence type="ECO:0000313" key="2">
    <source>
        <dbReference type="EMBL" id="SFE63125.1"/>
    </source>
</evidence>
<accession>A0A1I2C4I8</accession>
<evidence type="ECO:0008006" key="4">
    <source>
        <dbReference type="Google" id="ProtNLM"/>
    </source>
</evidence>
<dbReference type="PROSITE" id="PS51257">
    <property type="entry name" value="PROKAR_LIPOPROTEIN"/>
    <property type="match status" value="1"/>
</dbReference>
<dbReference type="EMBL" id="FONH01000003">
    <property type="protein sequence ID" value="SFE63125.1"/>
    <property type="molecule type" value="Genomic_DNA"/>
</dbReference>
<gene>
    <name evidence="2" type="ORF">SAMN02799615_01357</name>
</gene>
<name>A0A1I2C4I8_9GAMM</name>
<protein>
    <recommendedName>
        <fullName evidence="4">DUF3313 domain-containing protein</fullName>
    </recommendedName>
</protein>
<reference evidence="3" key="1">
    <citation type="submission" date="2016-10" db="EMBL/GenBank/DDBJ databases">
        <authorList>
            <person name="Varghese N."/>
            <person name="Submissions S."/>
        </authorList>
    </citation>
    <scope>NUCLEOTIDE SEQUENCE [LARGE SCALE GENOMIC DNA]</scope>
    <source>
        <strain evidence="3">UNC178MFTsu3.1</strain>
    </source>
</reference>
<dbReference type="RefSeq" id="WP_026636116.1">
    <property type="nucleotide sequence ID" value="NZ_FONH01000003.1"/>
</dbReference>
<keyword evidence="1" id="KW-0732">Signal</keyword>
<dbReference type="InterPro" id="IPR021747">
    <property type="entry name" value="DUF3313"/>
</dbReference>
<sequence>MRIHPKAPGAMLLCAALTALAGCATTRPMPYQGIQSSSYLRPNEQAHRGHQPYVYDTPVDWNRYRSFVMDPVDIYRGPDQQFEKVSDADKQVLAGYMQEQFQAKLRERYAQVFEPRSGTLRVHVTLTGARASTKFISTFTKMDIGGAPYNTVQAVRGREGLFTGSVSYAVEIYDASTQKLLKAYVDKQYPNAMNMKATFGALSAARTGIQKGADNLLDNLQ</sequence>
<dbReference type="STRING" id="500610.SAMN02799615_01357"/>
<proteinExistence type="predicted"/>
<keyword evidence="3" id="KW-1185">Reference proteome</keyword>
<feature type="chain" id="PRO_5011773050" description="DUF3313 domain-containing protein" evidence="1">
    <location>
        <begin position="22"/>
        <end position="221"/>
    </location>
</feature>
<feature type="signal peptide" evidence="1">
    <location>
        <begin position="1"/>
        <end position="21"/>
    </location>
</feature>
<evidence type="ECO:0000313" key="3">
    <source>
        <dbReference type="Proteomes" id="UP000199477"/>
    </source>
</evidence>
<dbReference type="Pfam" id="PF11769">
    <property type="entry name" value="DUF3313"/>
    <property type="match status" value="1"/>
</dbReference>
<evidence type="ECO:0000256" key="1">
    <source>
        <dbReference type="SAM" id="SignalP"/>
    </source>
</evidence>
<organism evidence="2 3">
    <name type="scientific">Dyella marensis</name>
    <dbReference type="NCBI Taxonomy" id="500610"/>
    <lineage>
        <taxon>Bacteria</taxon>
        <taxon>Pseudomonadati</taxon>
        <taxon>Pseudomonadota</taxon>
        <taxon>Gammaproteobacteria</taxon>
        <taxon>Lysobacterales</taxon>
        <taxon>Rhodanobacteraceae</taxon>
        <taxon>Dyella</taxon>
    </lineage>
</organism>
<dbReference type="Proteomes" id="UP000199477">
    <property type="component" value="Unassembled WGS sequence"/>
</dbReference>